<evidence type="ECO:0000259" key="7">
    <source>
        <dbReference type="SMART" id="SM01332"/>
    </source>
</evidence>
<gene>
    <name evidence="8" type="primary">CLB2</name>
    <name evidence="8" type="ORF">H4219_001258</name>
</gene>
<dbReference type="SUPFAM" id="SSF47954">
    <property type="entry name" value="Cyclin-like"/>
    <property type="match status" value="2"/>
</dbReference>
<evidence type="ECO:0000256" key="2">
    <source>
        <dbReference type="ARBA" id="ARBA00023127"/>
    </source>
</evidence>
<evidence type="ECO:0000256" key="5">
    <source>
        <dbReference type="SAM" id="MobiDB-lite"/>
    </source>
</evidence>
<dbReference type="AlphaFoldDB" id="A0A9W8A0Z2"/>
<dbReference type="InterPro" id="IPR006671">
    <property type="entry name" value="Cyclin_N"/>
</dbReference>
<dbReference type="SMART" id="SM00385">
    <property type="entry name" value="CYCLIN"/>
    <property type="match status" value="2"/>
</dbReference>
<dbReference type="InterPro" id="IPR013763">
    <property type="entry name" value="Cyclin-like_dom"/>
</dbReference>
<dbReference type="SMART" id="SM01332">
    <property type="entry name" value="Cyclin_C"/>
    <property type="match status" value="1"/>
</dbReference>
<comment type="caution">
    <text evidence="8">The sequence shown here is derived from an EMBL/GenBank/DDBJ whole genome shotgun (WGS) entry which is preliminary data.</text>
</comment>
<dbReference type="InterPro" id="IPR036915">
    <property type="entry name" value="Cyclin-like_sf"/>
</dbReference>
<dbReference type="Proteomes" id="UP001150538">
    <property type="component" value="Unassembled WGS sequence"/>
</dbReference>
<dbReference type="InterPro" id="IPR048258">
    <property type="entry name" value="Cyclins_cyclin-box"/>
</dbReference>
<dbReference type="InterPro" id="IPR004367">
    <property type="entry name" value="Cyclin_C-dom"/>
</dbReference>
<dbReference type="CDD" id="cd20512">
    <property type="entry name" value="CYCLIN_CLBs_yeast_rpt2"/>
    <property type="match status" value="1"/>
</dbReference>
<evidence type="ECO:0000313" key="8">
    <source>
        <dbReference type="EMBL" id="KAJ1920558.1"/>
    </source>
</evidence>
<evidence type="ECO:0000259" key="6">
    <source>
        <dbReference type="SMART" id="SM00385"/>
    </source>
</evidence>
<dbReference type="Gene3D" id="1.10.472.10">
    <property type="entry name" value="Cyclin-like"/>
    <property type="match status" value="2"/>
</dbReference>
<keyword evidence="2 4" id="KW-0195">Cyclin</keyword>
<dbReference type="Pfam" id="PF00134">
    <property type="entry name" value="Cyclin_N"/>
    <property type="match status" value="1"/>
</dbReference>
<evidence type="ECO:0000256" key="4">
    <source>
        <dbReference type="RuleBase" id="RU000383"/>
    </source>
</evidence>
<feature type="region of interest" description="Disordered" evidence="5">
    <location>
        <begin position="23"/>
        <end position="44"/>
    </location>
</feature>
<evidence type="ECO:0000313" key="9">
    <source>
        <dbReference type="Proteomes" id="UP001150538"/>
    </source>
</evidence>
<dbReference type="GO" id="GO:0016538">
    <property type="term" value="F:cyclin-dependent protein serine/threonine kinase regulator activity"/>
    <property type="evidence" value="ECO:0007669"/>
    <property type="project" value="InterPro"/>
</dbReference>
<reference evidence="8" key="1">
    <citation type="submission" date="2022-07" db="EMBL/GenBank/DDBJ databases">
        <title>Phylogenomic reconstructions and comparative analyses of Kickxellomycotina fungi.</title>
        <authorList>
            <person name="Reynolds N.K."/>
            <person name="Stajich J.E."/>
            <person name="Barry K."/>
            <person name="Grigoriev I.V."/>
            <person name="Crous P."/>
            <person name="Smith M.E."/>
        </authorList>
    </citation>
    <scope>NUCLEOTIDE SEQUENCE</scope>
    <source>
        <strain evidence="8">NBRC 100468</strain>
    </source>
</reference>
<dbReference type="PROSITE" id="PS00292">
    <property type="entry name" value="CYCLINS"/>
    <property type="match status" value="1"/>
</dbReference>
<keyword evidence="3" id="KW-0131">Cell cycle</keyword>
<dbReference type="GO" id="GO:0044772">
    <property type="term" value="P:mitotic cell cycle phase transition"/>
    <property type="evidence" value="ECO:0007669"/>
    <property type="project" value="InterPro"/>
</dbReference>
<proteinExistence type="inferred from homology"/>
<dbReference type="OrthoDB" id="5590282at2759"/>
<dbReference type="PANTHER" id="PTHR10177">
    <property type="entry name" value="CYCLINS"/>
    <property type="match status" value="1"/>
</dbReference>
<accession>A0A9W8A0Z2</accession>
<keyword evidence="9" id="KW-1185">Reference proteome</keyword>
<protein>
    <submittedName>
        <fullName evidence="8">G2/mitotic-specific cyclin</fullName>
    </submittedName>
</protein>
<dbReference type="InterPro" id="IPR039361">
    <property type="entry name" value="Cyclin"/>
</dbReference>
<dbReference type="FunFam" id="1.10.472.10:FF:000001">
    <property type="entry name" value="G2/mitotic-specific cyclin"/>
    <property type="match status" value="1"/>
</dbReference>
<dbReference type="EMBL" id="JANBPU010000012">
    <property type="protein sequence ID" value="KAJ1920558.1"/>
    <property type="molecule type" value="Genomic_DNA"/>
</dbReference>
<feature type="compositionally biased region" description="Polar residues" evidence="5">
    <location>
        <begin position="144"/>
        <end position="170"/>
    </location>
</feature>
<sequence>MARIQSSSASLANDENLAPITRSRAHNSAGPSGHALRHKVNTTNASAARVRTVLGDVGRTALNAKNIRTNAQAKPRSQATRKASFKVAHDPMPNKKPSTTVAAGRPRRAAAIAAGSAISASLGSSSSAIPTSAAVPHGIGRNLGSASSTSTLVSRQPSLKRTRADATSANGADKENANVDAAGPKRVRAVSAELTRRRTRKSRSGVASSKLESEPDFVIYNDTDGNQDVTKSDQPVYPRDSKDDEVDSQATVVEYPHSVSVPADSKYMSASEISKEAEKYATHVQSKSDVQALMNPPISAVNTERPWDDLDAEDTMDPMMVSEYITDIVSYLCDVEKKTMPAEDYIERQNELSWSMRGVLVNWLIQVHYQLRLLPETLFLAVNLIDRFLSLRYVSVPKLQLVGITALLLASKYEEMASPPIRDLAYLAGNGYTEEEILNAEVFMLRVLNFDLSYPGPMTFLRRVSKAENYNIQTRTVAKFLLEISLVDHRFMAFTPSLMAAAAINLARTMLSCGPWDANLQHYSGYTEDQLQECISLFIQYLAAPCEHAALQKKYAHRRFLKASIFCREWVARNHPDLIVKAMEKSQQLPSDPPVPVDS</sequence>
<evidence type="ECO:0000256" key="3">
    <source>
        <dbReference type="ARBA" id="ARBA00023306"/>
    </source>
</evidence>
<comment type="similarity">
    <text evidence="4">Belongs to the cyclin family.</text>
</comment>
<dbReference type="Pfam" id="PF02984">
    <property type="entry name" value="Cyclin_C"/>
    <property type="match status" value="1"/>
</dbReference>
<feature type="domain" description="Cyclin-like" evidence="6">
    <location>
        <begin position="362"/>
        <end position="446"/>
    </location>
</feature>
<keyword evidence="1" id="KW-0132">Cell division</keyword>
<organism evidence="8 9">
    <name type="scientific">Mycoemilia scoparia</name>
    <dbReference type="NCBI Taxonomy" id="417184"/>
    <lineage>
        <taxon>Eukaryota</taxon>
        <taxon>Fungi</taxon>
        <taxon>Fungi incertae sedis</taxon>
        <taxon>Zoopagomycota</taxon>
        <taxon>Kickxellomycotina</taxon>
        <taxon>Kickxellomycetes</taxon>
        <taxon>Kickxellales</taxon>
        <taxon>Kickxellaceae</taxon>
        <taxon>Mycoemilia</taxon>
    </lineage>
</organism>
<name>A0A9W8A0Z2_9FUNG</name>
<feature type="compositionally biased region" description="Polar residues" evidence="5">
    <location>
        <begin position="223"/>
        <end position="233"/>
    </location>
</feature>
<evidence type="ECO:0000256" key="1">
    <source>
        <dbReference type="ARBA" id="ARBA00022618"/>
    </source>
</evidence>
<feature type="region of interest" description="Disordered" evidence="5">
    <location>
        <begin position="140"/>
        <end position="247"/>
    </location>
</feature>
<feature type="domain" description="Cyclin-like" evidence="6">
    <location>
        <begin position="459"/>
        <end position="540"/>
    </location>
</feature>
<feature type="domain" description="Cyclin C-terminal" evidence="7">
    <location>
        <begin position="455"/>
        <end position="569"/>
    </location>
</feature>
<dbReference type="GO" id="GO:0051301">
    <property type="term" value="P:cell division"/>
    <property type="evidence" value="ECO:0007669"/>
    <property type="project" value="UniProtKB-KW"/>
</dbReference>